<dbReference type="EMBL" id="NNRJ01000006">
    <property type="protein sequence ID" value="OYR22677.1"/>
    <property type="molecule type" value="Genomic_DNA"/>
</dbReference>
<keyword evidence="2" id="KW-1185">Reference proteome</keyword>
<proteinExistence type="predicted"/>
<gene>
    <name evidence="1" type="ORF">CEV31_0175</name>
</gene>
<name>A0A256G6D1_9HYPH</name>
<comment type="caution">
    <text evidence="1">The sequence shown here is derived from an EMBL/GenBank/DDBJ whole genome shotgun (WGS) entry which is preliminary data.</text>
</comment>
<protein>
    <submittedName>
        <fullName evidence="1">Uncharacterized protein</fullName>
    </submittedName>
</protein>
<reference evidence="1 2" key="1">
    <citation type="submission" date="2017-07" db="EMBL/GenBank/DDBJ databases">
        <title>Phylogenetic study on the rhizospheric bacterium Ochrobactrum sp. A44.</title>
        <authorList>
            <person name="Krzyzanowska D.M."/>
            <person name="Ossowicki A."/>
            <person name="Rajewska M."/>
            <person name="Maciag T."/>
            <person name="Kaczynski Z."/>
            <person name="Czerwicka M."/>
            <person name="Jafra S."/>
        </authorList>
    </citation>
    <scope>NUCLEOTIDE SEQUENCE [LARGE SCALE GENOMIC DNA]</scope>
    <source>
        <strain evidence="1 2">DSM 7216</strain>
    </source>
</reference>
<sequence>MELNEMVPMHRVRSYTPVIESGRDLLQFCDEAFSTASTQKSESIFGKSDA</sequence>
<accession>A0A256G6D1</accession>
<evidence type="ECO:0000313" key="1">
    <source>
        <dbReference type="EMBL" id="OYR22677.1"/>
    </source>
</evidence>
<dbReference type="AlphaFoldDB" id="A0A256G6D1"/>
<dbReference type="Proteomes" id="UP000215590">
    <property type="component" value="Unassembled WGS sequence"/>
</dbReference>
<evidence type="ECO:0000313" key="2">
    <source>
        <dbReference type="Proteomes" id="UP000215590"/>
    </source>
</evidence>
<organism evidence="1 2">
    <name type="scientific">Brucella thiophenivorans</name>
    <dbReference type="NCBI Taxonomy" id="571255"/>
    <lineage>
        <taxon>Bacteria</taxon>
        <taxon>Pseudomonadati</taxon>
        <taxon>Pseudomonadota</taxon>
        <taxon>Alphaproteobacteria</taxon>
        <taxon>Hyphomicrobiales</taxon>
        <taxon>Brucellaceae</taxon>
        <taxon>Brucella/Ochrobactrum group</taxon>
        <taxon>Brucella</taxon>
    </lineage>
</organism>